<dbReference type="SUPFAM" id="SSF54680">
    <property type="entry name" value="Pyrimidine nucleoside phosphorylase C-terminal domain"/>
    <property type="match status" value="1"/>
</dbReference>
<dbReference type="Gene3D" id="2.40.40.20">
    <property type="match status" value="1"/>
</dbReference>
<dbReference type="Pfam" id="PF00591">
    <property type="entry name" value="Glycos_transf_3"/>
    <property type="match status" value="1"/>
</dbReference>
<dbReference type="InterPro" id="IPR035902">
    <property type="entry name" value="Nuc_phospho_transferase"/>
</dbReference>
<dbReference type="GO" id="GO:0016763">
    <property type="term" value="F:pentosyltransferase activity"/>
    <property type="evidence" value="ECO:0007669"/>
    <property type="project" value="InterPro"/>
</dbReference>
<dbReference type="Gene3D" id="3.90.1170.30">
    <property type="entry name" value="Pyrimidine nucleoside phosphorylase-like, C-terminal domain"/>
    <property type="match status" value="1"/>
</dbReference>
<protein>
    <submittedName>
        <fullName evidence="4">AMP phosphorylase</fullName>
    </submittedName>
</protein>
<dbReference type="InterPro" id="IPR017459">
    <property type="entry name" value="Glycosyl_Trfase_fam3_N_dom"/>
</dbReference>
<dbReference type="GO" id="GO:0005829">
    <property type="term" value="C:cytosol"/>
    <property type="evidence" value="ECO:0007669"/>
    <property type="project" value="TreeGrafter"/>
</dbReference>
<dbReference type="GO" id="GO:0006213">
    <property type="term" value="P:pyrimidine nucleoside metabolic process"/>
    <property type="evidence" value="ECO:0007669"/>
    <property type="project" value="InterPro"/>
</dbReference>
<dbReference type="InterPro" id="IPR013102">
    <property type="entry name" value="PYNP_C"/>
</dbReference>
<name>A0A447IU53_9ARCH</name>
<reference evidence="4" key="1">
    <citation type="submission" date="2018-12" db="EMBL/GenBank/DDBJ databases">
        <authorList>
            <person name="Jaffe A."/>
        </authorList>
    </citation>
    <scope>NUCLEOTIDE SEQUENCE</scope>
</reference>
<accession>A0A447IU53</accession>
<dbReference type="Gene3D" id="1.20.970.10">
    <property type="entry name" value="Transferase, Pyrimidine Nucleoside Phosphorylase, Chain C"/>
    <property type="match status" value="1"/>
</dbReference>
<dbReference type="InterPro" id="IPR017872">
    <property type="entry name" value="Pyrmidine_PPase_CS"/>
</dbReference>
<evidence type="ECO:0000259" key="3">
    <source>
        <dbReference type="SMART" id="SM00941"/>
    </source>
</evidence>
<dbReference type="SUPFAM" id="SSF52418">
    <property type="entry name" value="Nucleoside phosphorylase/phosphoribosyltransferase catalytic domain"/>
    <property type="match status" value="1"/>
</dbReference>
<dbReference type="PIRSF" id="PIRSF000478">
    <property type="entry name" value="TP_PyNP"/>
    <property type="match status" value="1"/>
</dbReference>
<evidence type="ECO:0000256" key="1">
    <source>
        <dbReference type="ARBA" id="ARBA00022676"/>
    </source>
</evidence>
<keyword evidence="2" id="KW-0808">Transferase</keyword>
<dbReference type="Pfam" id="PF07831">
    <property type="entry name" value="PYNP_C"/>
    <property type="match status" value="1"/>
</dbReference>
<dbReference type="PANTHER" id="PTHR10515">
    <property type="entry name" value="THYMIDINE PHOSPHORYLASE"/>
    <property type="match status" value="1"/>
</dbReference>
<dbReference type="GO" id="GO:0006206">
    <property type="term" value="P:pyrimidine nucleobase metabolic process"/>
    <property type="evidence" value="ECO:0007669"/>
    <property type="project" value="InterPro"/>
</dbReference>
<dbReference type="NCBIfam" id="NF003338">
    <property type="entry name" value="PRK04350.1"/>
    <property type="match status" value="1"/>
</dbReference>
<dbReference type="InterPro" id="IPR000312">
    <property type="entry name" value="Glycosyl_Trfase_fam3"/>
</dbReference>
<dbReference type="SUPFAM" id="SSF47648">
    <property type="entry name" value="Nucleoside phosphorylase/phosphoribosyltransferase N-terminal domain"/>
    <property type="match status" value="1"/>
</dbReference>
<dbReference type="PANTHER" id="PTHR10515:SF0">
    <property type="entry name" value="THYMIDINE PHOSPHORYLASE"/>
    <property type="match status" value="1"/>
</dbReference>
<dbReference type="EMBL" id="LR131644">
    <property type="protein sequence ID" value="VDS11032.1"/>
    <property type="molecule type" value="Genomic_DNA"/>
</dbReference>
<sequence length="491" mass="53668">MKLKVKDIQLTTGGPLVAVLHEKTAKLLGIFPTERVRITRKKEIANCVVDTTKKGIEEGEIGLFEEVLKKVKISHGMQIEVERAEHPASIQAIKRKLQGKTLSGEEINSIIKDIVKNELSETELTYFVSACYSRGLSIQETVDLTNAIVNNGERLHFKKGKIILDKHSCGGVPGNRTTMIVIPIIASLGYTIPKTSSRAITSASGTADTFEVLAPVNLSRKKIEEVVRKTKACIAWGGGVDLASADDKMIKIRHPLSIDPKGMLVASIMAKKKAAGATHVLIDIPWGKGTKSETKKEAKKLKKLFLKIGKLLGLKMKIILTDGSQPIGNGIGPALEATDVISVLKGNGPSDLREKAIFMATETLKLVGEKNAEEKVLAALESGKAYHKLQEIIIAQGGKKHISIPKAKYFYNVCAAKKGIIKEIHNKEISLLATLAGAPEEKTAGIYLRKRIKSLVYKGEILYTIYANTKQNLDTAKRELKERDPIVYEQG</sequence>
<feature type="domain" description="Pyrimidine nucleoside phosphorylase C-terminal" evidence="3">
    <location>
        <begin position="420"/>
        <end position="487"/>
    </location>
</feature>
<dbReference type="InterPro" id="IPR013466">
    <property type="entry name" value="Thymidine/AMP_Pase"/>
</dbReference>
<dbReference type="InterPro" id="IPR036566">
    <property type="entry name" value="PYNP-like_C_sf"/>
</dbReference>
<dbReference type="AlphaFoldDB" id="A0A447IU53"/>
<evidence type="ECO:0000256" key="2">
    <source>
        <dbReference type="ARBA" id="ARBA00022679"/>
    </source>
</evidence>
<gene>
    <name evidence="4" type="primary">deoA</name>
</gene>
<proteinExistence type="predicted"/>
<dbReference type="InterPro" id="IPR036320">
    <property type="entry name" value="Glycosyl_Trfase_fam3_N_dom_sf"/>
</dbReference>
<dbReference type="Pfam" id="PF02885">
    <property type="entry name" value="Glycos_trans_3N"/>
    <property type="match status" value="1"/>
</dbReference>
<dbReference type="PROSITE" id="PS00647">
    <property type="entry name" value="THYMID_PHOSPHORYLASE"/>
    <property type="match status" value="1"/>
</dbReference>
<dbReference type="NCBIfam" id="TIGR02645">
    <property type="entry name" value="ARCH_P_rylase"/>
    <property type="match status" value="1"/>
</dbReference>
<dbReference type="SMART" id="SM00941">
    <property type="entry name" value="PYNP_C"/>
    <property type="match status" value="1"/>
</dbReference>
<dbReference type="GO" id="GO:0004645">
    <property type="term" value="F:1,4-alpha-oligoglucan phosphorylase activity"/>
    <property type="evidence" value="ECO:0007669"/>
    <property type="project" value="InterPro"/>
</dbReference>
<dbReference type="Gene3D" id="3.40.1030.10">
    <property type="entry name" value="Nucleoside phosphorylase/phosphoribosyltransferase catalytic domain"/>
    <property type="match status" value="1"/>
</dbReference>
<evidence type="ECO:0000313" key="4">
    <source>
        <dbReference type="EMBL" id="VDS11032.1"/>
    </source>
</evidence>
<keyword evidence="1" id="KW-0328">Glycosyltransferase</keyword>
<dbReference type="InterPro" id="IPR000053">
    <property type="entry name" value="Thymidine/pyrmidine_PPase"/>
</dbReference>
<organism evidence="4">
    <name type="scientific">uncultured Candidatus Woesearchaeota archaeon</name>
    <dbReference type="NCBI Taxonomy" id="2014372"/>
    <lineage>
        <taxon>Archaea</taxon>
        <taxon>Candidatus Woesearchaeota</taxon>
        <taxon>environmental samples</taxon>
    </lineage>
</organism>